<feature type="binding site" evidence="8">
    <location>
        <position position="154"/>
    </location>
    <ligand>
        <name>substrate</name>
    </ligand>
</feature>
<comment type="function">
    <text evidence="8">Catalyzes the stereoinversion of LL-2,6-diaminopimelate (L,L-DAP) to meso-diaminopimelate (meso-DAP), a precursor of L-lysine and an essential component of the bacterial peptidoglycan.</text>
</comment>
<dbReference type="GO" id="GO:0005829">
    <property type="term" value="C:cytosol"/>
    <property type="evidence" value="ECO:0007669"/>
    <property type="project" value="TreeGrafter"/>
</dbReference>
<dbReference type="PANTHER" id="PTHR31689">
    <property type="entry name" value="DIAMINOPIMELATE EPIMERASE, CHLOROPLASTIC"/>
    <property type="match status" value="1"/>
</dbReference>
<evidence type="ECO:0000256" key="4">
    <source>
        <dbReference type="ARBA" id="ARBA00022605"/>
    </source>
</evidence>
<dbReference type="Gene3D" id="3.10.310.10">
    <property type="entry name" value="Diaminopimelate Epimerase, Chain A, domain 1"/>
    <property type="match status" value="2"/>
</dbReference>
<comment type="pathway">
    <text evidence="1 8">Amino-acid biosynthesis; L-lysine biosynthesis via DAP pathway; DL-2,6-diaminopimelate from LL-2,6-diaminopimelate: step 1/1.</text>
</comment>
<evidence type="ECO:0000313" key="10">
    <source>
        <dbReference type="EMBL" id="KAB0681500.1"/>
    </source>
</evidence>
<dbReference type="PROSITE" id="PS01326">
    <property type="entry name" value="DAP_EPIMERASE"/>
    <property type="match status" value="1"/>
</dbReference>
<feature type="binding site" evidence="8">
    <location>
        <begin position="68"/>
        <end position="69"/>
    </location>
    <ligand>
        <name>substrate</name>
    </ligand>
</feature>
<evidence type="ECO:0000313" key="11">
    <source>
        <dbReference type="Proteomes" id="UP000432089"/>
    </source>
</evidence>
<dbReference type="InterPro" id="IPR001653">
    <property type="entry name" value="DAP_epimerase_DapF"/>
</dbReference>
<feature type="active site" description="Proton donor" evidence="8">
    <location>
        <position position="67"/>
    </location>
</feature>
<keyword evidence="6 8" id="KW-0413">Isomerase</keyword>
<feature type="binding site" evidence="8">
    <location>
        <position position="6"/>
    </location>
    <ligand>
        <name>substrate</name>
    </ligand>
</feature>
<dbReference type="InterPro" id="IPR018510">
    <property type="entry name" value="DAP_epimerase_AS"/>
</dbReference>
<protein>
    <recommendedName>
        <fullName evidence="3 8">Diaminopimelate epimerase</fullName>
        <shortName evidence="8">DAP epimerase</shortName>
        <ecNumber evidence="3 8">5.1.1.7</ecNumber>
    </recommendedName>
    <alternativeName>
        <fullName evidence="8">PLP-independent amino acid racemase</fullName>
    </alternativeName>
</protein>
<dbReference type="HAMAP" id="MF_00197">
    <property type="entry name" value="DAP_epimerase"/>
    <property type="match status" value="1"/>
</dbReference>
<feature type="binding site" evidence="8">
    <location>
        <begin position="206"/>
        <end position="207"/>
    </location>
    <ligand>
        <name>substrate</name>
    </ligand>
</feature>
<comment type="caution">
    <text evidence="10">The sequence shown here is derived from an EMBL/GenBank/DDBJ whole genome shotgun (WGS) entry which is preliminary data.</text>
</comment>
<dbReference type="GO" id="GO:0009089">
    <property type="term" value="P:lysine biosynthetic process via diaminopimelate"/>
    <property type="evidence" value="ECO:0007669"/>
    <property type="project" value="UniProtKB-UniRule"/>
</dbReference>
<evidence type="ECO:0000256" key="2">
    <source>
        <dbReference type="ARBA" id="ARBA00010219"/>
    </source>
</evidence>
<dbReference type="PANTHER" id="PTHR31689:SF0">
    <property type="entry name" value="DIAMINOPIMELATE EPIMERASE"/>
    <property type="match status" value="1"/>
</dbReference>
<gene>
    <name evidence="8" type="primary">dapF</name>
    <name evidence="10" type="ORF">F6X38_04705</name>
</gene>
<feature type="binding site" evidence="8">
    <location>
        <position position="58"/>
    </location>
    <ligand>
        <name>substrate</name>
    </ligand>
</feature>
<keyword evidence="4 8" id="KW-0028">Amino-acid biosynthesis</keyword>
<dbReference type="AlphaFoldDB" id="A0A7V7PRT3"/>
<feature type="active site" evidence="9">
    <location>
        <position position="67"/>
    </location>
</feature>
<dbReference type="SUPFAM" id="SSF54506">
    <property type="entry name" value="Diaminopimelate epimerase-like"/>
    <property type="match status" value="2"/>
</dbReference>
<dbReference type="UniPathway" id="UPA00034">
    <property type="reaction ID" value="UER00025"/>
</dbReference>
<dbReference type="EC" id="5.1.1.7" evidence="3 8"/>
<comment type="catalytic activity">
    <reaction evidence="7 8">
        <text>(2S,6S)-2,6-diaminopimelate = meso-2,6-diaminopimelate</text>
        <dbReference type="Rhea" id="RHEA:15393"/>
        <dbReference type="ChEBI" id="CHEBI:57609"/>
        <dbReference type="ChEBI" id="CHEBI:57791"/>
        <dbReference type="EC" id="5.1.1.7"/>
    </reaction>
</comment>
<proteinExistence type="inferred from homology"/>
<evidence type="ECO:0000256" key="6">
    <source>
        <dbReference type="ARBA" id="ARBA00023235"/>
    </source>
</evidence>
<keyword evidence="5 8" id="KW-0457">Lysine biosynthesis</keyword>
<feature type="binding site" evidence="8">
    <location>
        <position position="38"/>
    </location>
    <ligand>
        <name>substrate</name>
    </ligand>
</feature>
<comment type="subcellular location">
    <subcellularLocation>
        <location evidence="8">Cytoplasm</location>
    </subcellularLocation>
</comment>
<dbReference type="Pfam" id="PF01678">
    <property type="entry name" value="DAP_epimerase"/>
    <property type="match status" value="2"/>
</dbReference>
<keyword evidence="8" id="KW-0963">Cytoplasm</keyword>
<evidence type="ECO:0000256" key="5">
    <source>
        <dbReference type="ARBA" id="ARBA00023154"/>
    </source>
</evidence>
<feature type="binding site" evidence="8">
    <location>
        <begin position="216"/>
        <end position="217"/>
    </location>
    <ligand>
        <name>substrate</name>
    </ligand>
</feature>
<dbReference type="EMBL" id="VZDO01000003">
    <property type="protein sequence ID" value="KAB0681500.1"/>
    <property type="molecule type" value="Genomic_DNA"/>
</dbReference>
<name>A0A7V7PRT3_9HYPH</name>
<feature type="site" description="Could be important to modulate the pK values of the two catalytic cysteine residues" evidence="8">
    <location>
        <position position="206"/>
    </location>
</feature>
<organism evidence="10 11">
    <name type="scientific">Plantimonas leprariae</name>
    <dbReference type="NCBI Taxonomy" id="2615207"/>
    <lineage>
        <taxon>Bacteria</taxon>
        <taxon>Pseudomonadati</taxon>
        <taxon>Pseudomonadota</taxon>
        <taxon>Alphaproteobacteria</taxon>
        <taxon>Hyphomicrobiales</taxon>
        <taxon>Aurantimonadaceae</taxon>
        <taxon>Plantimonas</taxon>
    </lineage>
</organism>
<dbReference type="NCBIfam" id="TIGR00652">
    <property type="entry name" value="DapF"/>
    <property type="match status" value="1"/>
</dbReference>
<evidence type="ECO:0000256" key="9">
    <source>
        <dbReference type="PROSITE-ProRule" id="PRU10125"/>
    </source>
</evidence>
<evidence type="ECO:0000256" key="1">
    <source>
        <dbReference type="ARBA" id="ARBA00005196"/>
    </source>
</evidence>
<feature type="active site" description="Proton acceptor" evidence="8">
    <location>
        <position position="215"/>
    </location>
</feature>
<feature type="site" description="Could be important to modulate the pK values of the two catalytic cysteine residues" evidence="8">
    <location>
        <position position="156"/>
    </location>
</feature>
<reference evidence="10 11" key="1">
    <citation type="submission" date="2019-09" db="EMBL/GenBank/DDBJ databases">
        <title>YIM 132180 draft genome.</title>
        <authorList>
            <person name="Zhang K."/>
        </authorList>
    </citation>
    <scope>NUCLEOTIDE SEQUENCE [LARGE SCALE GENOMIC DNA]</scope>
    <source>
        <strain evidence="10 11">YIM 132180</strain>
    </source>
</reference>
<evidence type="ECO:0000256" key="7">
    <source>
        <dbReference type="ARBA" id="ARBA00051712"/>
    </source>
</evidence>
<feature type="binding site" evidence="8">
    <location>
        <position position="188"/>
    </location>
    <ligand>
        <name>substrate</name>
    </ligand>
</feature>
<accession>A0A7V7PRT3</accession>
<dbReference type="GO" id="GO:0008837">
    <property type="term" value="F:diaminopimelate epimerase activity"/>
    <property type="evidence" value="ECO:0007669"/>
    <property type="project" value="UniProtKB-UniRule"/>
</dbReference>
<dbReference type="Proteomes" id="UP000432089">
    <property type="component" value="Unassembled WGS sequence"/>
</dbReference>
<keyword evidence="11" id="KW-1185">Reference proteome</keyword>
<comment type="similarity">
    <text evidence="2 8">Belongs to the diaminopimelate epimerase family.</text>
</comment>
<comment type="subunit">
    <text evidence="8">Homodimer.</text>
</comment>
<evidence type="ECO:0000256" key="3">
    <source>
        <dbReference type="ARBA" id="ARBA00013080"/>
    </source>
</evidence>
<evidence type="ECO:0000256" key="8">
    <source>
        <dbReference type="HAMAP-Rule" id="MF_00197"/>
    </source>
</evidence>
<sequence>MNGIGNEILVVDLRGVGGRVTPDAARALAARAETRFDQIMAIQAPRMEGTDAHIRILNSDGSEAEACGNGTRCVVQALGSETGQKSFRFEIAGRLVAAEEHGDGTVSVDMGAPLFGWRDIPLSEEFADTRAIELQVGPIDAPVLHSPAVVSIGNPHAVFWVDNDVWSYALDRFGPILENHPLFPERCNITIAAVTSRNAMTIRTWERGAGLTRACGSAACAAAVAAARTRRTGRAVEVTLPGGRLRIDWREVDDHIVMTGPAEWEWSGRLDPATGDFERDAPEVASA</sequence>